<keyword evidence="4" id="KW-1185">Reference proteome</keyword>
<dbReference type="Proteomes" id="UP001497644">
    <property type="component" value="Chromosome 1"/>
</dbReference>
<evidence type="ECO:0000313" key="4">
    <source>
        <dbReference type="Proteomes" id="UP001497644"/>
    </source>
</evidence>
<keyword evidence="2" id="KW-0732">Signal</keyword>
<feature type="region of interest" description="Disordered" evidence="1">
    <location>
        <begin position="204"/>
        <end position="238"/>
    </location>
</feature>
<feature type="compositionally biased region" description="Polar residues" evidence="1">
    <location>
        <begin position="64"/>
        <end position="96"/>
    </location>
</feature>
<feature type="signal peptide" evidence="2">
    <location>
        <begin position="1"/>
        <end position="18"/>
    </location>
</feature>
<protein>
    <submittedName>
        <fullName evidence="3">Uncharacterized protein</fullName>
    </submittedName>
</protein>
<organism evidence="3 4">
    <name type="scientific">Lasius platythorax</name>
    <dbReference type="NCBI Taxonomy" id="488582"/>
    <lineage>
        <taxon>Eukaryota</taxon>
        <taxon>Metazoa</taxon>
        <taxon>Ecdysozoa</taxon>
        <taxon>Arthropoda</taxon>
        <taxon>Hexapoda</taxon>
        <taxon>Insecta</taxon>
        <taxon>Pterygota</taxon>
        <taxon>Neoptera</taxon>
        <taxon>Endopterygota</taxon>
        <taxon>Hymenoptera</taxon>
        <taxon>Apocrita</taxon>
        <taxon>Aculeata</taxon>
        <taxon>Formicoidea</taxon>
        <taxon>Formicidae</taxon>
        <taxon>Formicinae</taxon>
        <taxon>Lasius</taxon>
        <taxon>Lasius</taxon>
    </lineage>
</organism>
<feature type="compositionally biased region" description="Low complexity" evidence="1">
    <location>
        <begin position="216"/>
        <end position="227"/>
    </location>
</feature>
<reference evidence="3 4" key="1">
    <citation type="submission" date="2024-04" db="EMBL/GenBank/DDBJ databases">
        <authorList>
            <consortium name="Molecular Ecology Group"/>
        </authorList>
    </citation>
    <scope>NUCLEOTIDE SEQUENCE [LARGE SCALE GENOMIC DNA]</scope>
</reference>
<dbReference type="EMBL" id="OZ034824">
    <property type="protein sequence ID" value="CAL1674089.1"/>
    <property type="molecule type" value="Genomic_DNA"/>
</dbReference>
<evidence type="ECO:0000256" key="2">
    <source>
        <dbReference type="SAM" id="SignalP"/>
    </source>
</evidence>
<gene>
    <name evidence="3" type="ORF">LPLAT_LOCUS846</name>
</gene>
<evidence type="ECO:0000256" key="1">
    <source>
        <dbReference type="SAM" id="MobiDB-lite"/>
    </source>
</evidence>
<evidence type="ECO:0000313" key="3">
    <source>
        <dbReference type="EMBL" id="CAL1674089.1"/>
    </source>
</evidence>
<name>A0AAV2N3N7_9HYME</name>
<dbReference type="AlphaFoldDB" id="A0AAV2N3N7"/>
<feature type="chain" id="PRO_5043741064" evidence="2">
    <location>
        <begin position="19"/>
        <end position="416"/>
    </location>
</feature>
<proteinExistence type="predicted"/>
<feature type="region of interest" description="Disordered" evidence="1">
    <location>
        <begin position="132"/>
        <end position="190"/>
    </location>
</feature>
<accession>A0AAV2N3N7</accession>
<feature type="region of interest" description="Disordered" evidence="1">
    <location>
        <begin position="64"/>
        <end position="103"/>
    </location>
</feature>
<sequence>MKILCSLMVVLILRQAIAGIVRKPPAFSTPVYSNSYLPAAMQVIFHAVEQLKLLQAEEISQESLITKSPTSTQSMEHQQSQSTTPRGTSMITTATITKIRDEKTETPEILASISVSQTSSQSSEIYDDLTEAAQHAETSISSSLVDHEESPEVNEETAEMNYESPATPEANHELPEPVEETQESNQEFPEKGEEFLTIENSFSETPKDETLQYDDVSQQQSTQISVTKAMDGQKKREPTVDSVVDEIYGIVKTSTSPFSEDSDITSESKSAMGISIEKIETIEDEEEETRFTLLGEKVSQVPRPSLNSYLKRAKVPVRPAVQQLANLYDALSKDARKQGFARFAGYSDEILKNLHSSAEGGVGPQLKKLLEKVVERNELTRDDAKIKTSQALNDLDDPASALNKDLRRLLPLRYTP</sequence>